<evidence type="ECO:0000256" key="4">
    <source>
        <dbReference type="ARBA" id="ARBA00022989"/>
    </source>
</evidence>
<feature type="transmembrane region" description="Helical" evidence="6">
    <location>
        <begin position="94"/>
        <end position="116"/>
    </location>
</feature>
<gene>
    <name evidence="7" type="ORF">GCM10010987_71030</name>
    <name evidence="8" type="ORF">XH86_04680</name>
</gene>
<keyword evidence="5 6" id="KW-0472">Membrane</keyword>
<sequence>MTYIPLAYGDLILPALLVVMDGVLSLALHLKLERQLAVATLRMVIQLVLVGYVLTFLFAAVSPLWTALAAFIMVLFASREIVARQKRRLPGIWSYGLGASCTLLAAGTVTMFALLTQLRPDPWYHPRYALPLLGMILGNTMTGISLGLDVLITGLVRERSAIEACLALGGTRYQAVLPVVRDALRSGFTPIMNSMAAIGLVSLPGMMTGQILAGVAPVDAAKYQLLIMFLIAGGTGLGTLAAVLGGARLLTDQRHRLRLDRISTGEPA</sequence>
<feature type="transmembrane region" description="Helical" evidence="6">
    <location>
        <begin position="191"/>
        <end position="213"/>
    </location>
</feature>
<dbReference type="Pfam" id="PF03649">
    <property type="entry name" value="UPF0014"/>
    <property type="match status" value="1"/>
</dbReference>
<evidence type="ECO:0000313" key="10">
    <source>
        <dbReference type="Proteomes" id="UP000625079"/>
    </source>
</evidence>
<evidence type="ECO:0000256" key="3">
    <source>
        <dbReference type="ARBA" id="ARBA00022692"/>
    </source>
</evidence>
<evidence type="ECO:0000313" key="8">
    <source>
        <dbReference type="EMBL" id="QOZ58118.1"/>
    </source>
</evidence>
<dbReference type="RefSeq" id="WP_128963837.1">
    <property type="nucleotide sequence ID" value="NZ_BMHC01000026.1"/>
</dbReference>
<feature type="transmembrane region" description="Helical" evidence="6">
    <location>
        <begin position="128"/>
        <end position="152"/>
    </location>
</feature>
<evidence type="ECO:0000313" key="7">
    <source>
        <dbReference type="EMBL" id="GGI32761.1"/>
    </source>
</evidence>
<evidence type="ECO:0000256" key="5">
    <source>
        <dbReference type="ARBA" id="ARBA00023136"/>
    </source>
</evidence>
<dbReference type="Proteomes" id="UP000593880">
    <property type="component" value="Chromosome"/>
</dbReference>
<dbReference type="PANTHER" id="PTHR30028">
    <property type="entry name" value="UPF0014 INNER MEMBRANE PROTEIN YBBM-RELATED"/>
    <property type="match status" value="1"/>
</dbReference>
<proteinExistence type="inferred from homology"/>
<keyword evidence="3 6" id="KW-0812">Transmembrane</keyword>
<dbReference type="OrthoDB" id="9791807at2"/>
<evidence type="ECO:0000256" key="6">
    <source>
        <dbReference type="SAM" id="Phobius"/>
    </source>
</evidence>
<evidence type="ECO:0000313" key="9">
    <source>
        <dbReference type="Proteomes" id="UP000593880"/>
    </source>
</evidence>
<keyword evidence="9" id="KW-1185">Reference proteome</keyword>
<reference evidence="7" key="3">
    <citation type="submission" date="2022-12" db="EMBL/GenBank/DDBJ databases">
        <authorList>
            <person name="Sun Q."/>
            <person name="Zhou Y."/>
        </authorList>
    </citation>
    <scope>NUCLEOTIDE SEQUENCE</scope>
    <source>
        <strain evidence="7">CGMCC 1.15034</strain>
    </source>
</reference>
<name>A0A410V068_9BRAD</name>
<evidence type="ECO:0000256" key="1">
    <source>
        <dbReference type="ARBA" id="ARBA00004141"/>
    </source>
</evidence>
<dbReference type="Proteomes" id="UP000625079">
    <property type="component" value="Unassembled WGS sequence"/>
</dbReference>
<comment type="subcellular location">
    <subcellularLocation>
        <location evidence="1">Membrane</location>
        <topology evidence="1">Multi-pass membrane protein</topology>
    </subcellularLocation>
</comment>
<evidence type="ECO:0000256" key="2">
    <source>
        <dbReference type="ARBA" id="ARBA00005268"/>
    </source>
</evidence>
<feature type="transmembrane region" description="Helical" evidence="6">
    <location>
        <begin position="6"/>
        <end position="28"/>
    </location>
</feature>
<protein>
    <submittedName>
        <fullName evidence="7">Iron export ABC transporter permease subunit FetB</fullName>
    </submittedName>
</protein>
<dbReference type="GO" id="GO:0005886">
    <property type="term" value="C:plasma membrane"/>
    <property type="evidence" value="ECO:0007669"/>
    <property type="project" value="TreeGrafter"/>
</dbReference>
<reference evidence="7" key="1">
    <citation type="journal article" date="2014" name="Int. J. Syst. Evol. Microbiol.">
        <title>Complete genome sequence of Corynebacterium casei LMG S-19264T (=DSM 44701T), isolated from a smear-ripened cheese.</title>
        <authorList>
            <consortium name="US DOE Joint Genome Institute (JGI-PGF)"/>
            <person name="Walter F."/>
            <person name="Albersmeier A."/>
            <person name="Kalinowski J."/>
            <person name="Ruckert C."/>
        </authorList>
    </citation>
    <scope>NUCLEOTIDE SEQUENCE</scope>
    <source>
        <strain evidence="7">CGMCC 1.15034</strain>
    </source>
</reference>
<comment type="similarity">
    <text evidence="2">Belongs to the UPF0014 family.</text>
</comment>
<accession>A0A410V068</accession>
<dbReference type="AlphaFoldDB" id="A0A410V068"/>
<feature type="transmembrane region" description="Helical" evidence="6">
    <location>
        <begin position="40"/>
        <end position="58"/>
    </location>
</feature>
<feature type="transmembrane region" description="Helical" evidence="6">
    <location>
        <begin position="225"/>
        <end position="251"/>
    </location>
</feature>
<reference evidence="8 9" key="2">
    <citation type="submission" date="2018-06" db="EMBL/GenBank/DDBJ databases">
        <title>Comparative genomics of rhizobia nodulating Arachis hypogaea in China.</title>
        <authorList>
            <person name="Li Y."/>
        </authorList>
    </citation>
    <scope>NUCLEOTIDE SEQUENCE [LARGE SCALE GENOMIC DNA]</scope>
    <source>
        <strain evidence="8 9">CCBAU 51658</strain>
    </source>
</reference>
<dbReference type="PANTHER" id="PTHR30028:SF0">
    <property type="entry name" value="PROTEIN ALUMINUM SENSITIVE 3"/>
    <property type="match status" value="1"/>
</dbReference>
<keyword evidence="4 6" id="KW-1133">Transmembrane helix</keyword>
<dbReference type="InterPro" id="IPR005226">
    <property type="entry name" value="UPF0014_fam"/>
</dbReference>
<dbReference type="EMBL" id="BMHC01000026">
    <property type="protein sequence ID" value="GGI32761.1"/>
    <property type="molecule type" value="Genomic_DNA"/>
</dbReference>
<dbReference type="EMBL" id="CP030057">
    <property type="protein sequence ID" value="QOZ58118.1"/>
    <property type="molecule type" value="Genomic_DNA"/>
</dbReference>
<organism evidence="7 10">
    <name type="scientific">Bradyrhizobium guangdongense</name>
    <dbReference type="NCBI Taxonomy" id="1325090"/>
    <lineage>
        <taxon>Bacteria</taxon>
        <taxon>Pseudomonadati</taxon>
        <taxon>Pseudomonadota</taxon>
        <taxon>Alphaproteobacteria</taxon>
        <taxon>Hyphomicrobiales</taxon>
        <taxon>Nitrobacteraceae</taxon>
        <taxon>Bradyrhizobium</taxon>
    </lineage>
</organism>